<dbReference type="RefSeq" id="WP_169664433.1">
    <property type="nucleotide sequence ID" value="NZ_CP076132.1"/>
</dbReference>
<dbReference type="EMBL" id="CP076132">
    <property type="protein sequence ID" value="QWG02968.1"/>
    <property type="molecule type" value="Genomic_DNA"/>
</dbReference>
<sequence>MQTLKLQLITFLVMISSLAFGQSYLDVVMTMKDGSTLNCQAKTRNYIVVDEGKSTLKCKVDGAKKKIEKSEIKEIMLGHSTKYTVKEYHGNHYIGQIVSSGALTIFKVYNHGHHSGIGFSFGTSGMGFGSTGSAVKYTVPFYLEIRKGKCYSRSYKEYQNEMTTKCPEIKEYFSKKIKKADDFERVVEKYNKLMRNRSVQ</sequence>
<name>A0AAX1N611_9BACT</name>
<proteinExistence type="predicted"/>
<accession>A0AAX1N611</accession>
<dbReference type="Proteomes" id="UP000678679">
    <property type="component" value="Chromosome 1"/>
</dbReference>
<reference evidence="1 2" key="1">
    <citation type="submission" date="2021-05" db="EMBL/GenBank/DDBJ databases">
        <title>Comparative genomic studies on the polysaccharide-degrading batcterial strains of the Flammeovirga genus.</title>
        <authorList>
            <person name="Zewei F."/>
            <person name="Zheng Z."/>
            <person name="Yu L."/>
            <person name="Ruyue G."/>
            <person name="Yanhong M."/>
            <person name="Yuanyuan C."/>
            <person name="Jingyan G."/>
            <person name="Wenjun H."/>
        </authorList>
    </citation>
    <scope>NUCLEOTIDE SEQUENCE [LARGE SCALE GENOMIC DNA]</scope>
    <source>
        <strain evidence="1 2">NBRC:100898</strain>
    </source>
</reference>
<gene>
    <name evidence="1" type="ORF">KMW28_05145</name>
</gene>
<dbReference type="AlphaFoldDB" id="A0AAX1N611"/>
<evidence type="ECO:0000313" key="2">
    <source>
        <dbReference type="Proteomes" id="UP000678679"/>
    </source>
</evidence>
<organism evidence="1 2">
    <name type="scientific">Flammeovirga yaeyamensis</name>
    <dbReference type="NCBI Taxonomy" id="367791"/>
    <lineage>
        <taxon>Bacteria</taxon>
        <taxon>Pseudomonadati</taxon>
        <taxon>Bacteroidota</taxon>
        <taxon>Cytophagia</taxon>
        <taxon>Cytophagales</taxon>
        <taxon>Flammeovirgaceae</taxon>
        <taxon>Flammeovirga</taxon>
    </lineage>
</organism>
<keyword evidence="2" id="KW-1185">Reference proteome</keyword>
<evidence type="ECO:0008006" key="3">
    <source>
        <dbReference type="Google" id="ProtNLM"/>
    </source>
</evidence>
<protein>
    <recommendedName>
        <fullName evidence="3">DUF4468 domain-containing protein</fullName>
    </recommendedName>
</protein>
<evidence type="ECO:0000313" key="1">
    <source>
        <dbReference type="EMBL" id="QWG02968.1"/>
    </source>
</evidence>
<dbReference type="KEGG" id="fya:KMW28_05145"/>